<dbReference type="RefSeq" id="WP_194120919.1">
    <property type="nucleotide sequence ID" value="NZ_JACYGY010000001.1"/>
</dbReference>
<gene>
    <name evidence="2" type="ORF">IEE83_12645</name>
</gene>
<evidence type="ECO:0000313" key="2">
    <source>
        <dbReference type="EMBL" id="MBE9462733.1"/>
    </source>
</evidence>
<reference evidence="3" key="1">
    <citation type="submission" date="2023-07" db="EMBL/GenBank/DDBJ databases">
        <title>Dyadobacter sp. nov 'subterranea' isolated from contaminted grondwater.</title>
        <authorList>
            <person name="Szabo I."/>
            <person name="Al-Omari J."/>
            <person name="Szerdahelyi S.G."/>
            <person name="Rado J."/>
        </authorList>
    </citation>
    <scope>NUCLEOTIDE SEQUENCE [LARGE SCALE GENOMIC DNA]</scope>
    <source>
        <strain evidence="3">UP-52</strain>
    </source>
</reference>
<dbReference type="EMBL" id="JACYGY010000001">
    <property type="protein sequence ID" value="MBE9462733.1"/>
    <property type="molecule type" value="Genomic_DNA"/>
</dbReference>
<dbReference type="InterPro" id="IPR013783">
    <property type="entry name" value="Ig-like_fold"/>
</dbReference>
<evidence type="ECO:0008006" key="4">
    <source>
        <dbReference type="Google" id="ProtNLM"/>
    </source>
</evidence>
<feature type="chain" id="PRO_5045441506" description="Fibronectin type-III domain-containing protein" evidence="1">
    <location>
        <begin position="19"/>
        <end position="380"/>
    </location>
</feature>
<accession>A0ABR9WB87</accession>
<name>A0ABR9WB87_9BACT</name>
<dbReference type="PROSITE" id="PS51257">
    <property type="entry name" value="PROKAR_LIPOPROTEIN"/>
    <property type="match status" value="1"/>
</dbReference>
<feature type="signal peptide" evidence="1">
    <location>
        <begin position="1"/>
        <end position="18"/>
    </location>
</feature>
<evidence type="ECO:0000256" key="1">
    <source>
        <dbReference type="SAM" id="SignalP"/>
    </source>
</evidence>
<sequence>MQRLYSFLAILTLFLVSACNLFSPVDPLPPVVSAVSVIQVVTSGATVSGTVQDPDGKNSRQDKKSGQITEYGFVYATQDKPVLEGGTSLKVGNAITSTPFQFQGQITGLNVATNYFVRTYAKNEGGGVSYGEVASFKTGTYTPPLIQIGTITDVTKSSANVGISFFDRLGTETISSFGVCYSASNNLPTTLDSKIEVGTKTTGGSYTATMTGLSVGLTYYARAYAIYSGGITYSGVLTFTLGEPTAFLPKKSFTMNYSNPYDLDLGELVSQVGAEDLTWYPYNDKAGIYPKNGAKFAVLGQLNFDNVKYSDVTKAVLTTDFINGSYTDANANKLPNGTVIAYITNQGRYGKMYIDAHGQDRVNATSTGGDMQVTILTYNK</sequence>
<dbReference type="SUPFAM" id="SSF49265">
    <property type="entry name" value="Fibronectin type III"/>
    <property type="match status" value="1"/>
</dbReference>
<dbReference type="Proteomes" id="UP000634134">
    <property type="component" value="Unassembled WGS sequence"/>
</dbReference>
<organism evidence="2 3">
    <name type="scientific">Dyadobacter subterraneus</name>
    <dbReference type="NCBI Taxonomy" id="2773304"/>
    <lineage>
        <taxon>Bacteria</taxon>
        <taxon>Pseudomonadati</taxon>
        <taxon>Bacteroidota</taxon>
        <taxon>Cytophagia</taxon>
        <taxon>Cytophagales</taxon>
        <taxon>Spirosomataceae</taxon>
        <taxon>Dyadobacter</taxon>
    </lineage>
</organism>
<evidence type="ECO:0000313" key="3">
    <source>
        <dbReference type="Proteomes" id="UP000634134"/>
    </source>
</evidence>
<proteinExistence type="predicted"/>
<comment type="caution">
    <text evidence="2">The sequence shown here is derived from an EMBL/GenBank/DDBJ whole genome shotgun (WGS) entry which is preliminary data.</text>
</comment>
<keyword evidence="3" id="KW-1185">Reference proteome</keyword>
<keyword evidence="1" id="KW-0732">Signal</keyword>
<dbReference type="InterPro" id="IPR036116">
    <property type="entry name" value="FN3_sf"/>
</dbReference>
<protein>
    <recommendedName>
        <fullName evidence="4">Fibronectin type-III domain-containing protein</fullName>
    </recommendedName>
</protein>
<dbReference type="Gene3D" id="2.60.40.10">
    <property type="entry name" value="Immunoglobulins"/>
    <property type="match status" value="1"/>
</dbReference>